<dbReference type="AlphaFoldDB" id="A0A0A9GX33"/>
<proteinExistence type="predicted"/>
<dbReference type="EMBL" id="GBRH01172753">
    <property type="protein sequence ID" value="JAE25143.1"/>
    <property type="molecule type" value="Transcribed_RNA"/>
</dbReference>
<accession>A0A0A9GX33</accession>
<reference evidence="1" key="1">
    <citation type="submission" date="2014-09" db="EMBL/GenBank/DDBJ databases">
        <authorList>
            <person name="Magalhaes I.L.F."/>
            <person name="Oliveira U."/>
            <person name="Santos F.R."/>
            <person name="Vidigal T.H.D.A."/>
            <person name="Brescovit A.D."/>
            <person name="Santos A.J."/>
        </authorList>
    </citation>
    <scope>NUCLEOTIDE SEQUENCE</scope>
    <source>
        <tissue evidence="1">Shoot tissue taken approximately 20 cm above the soil surface</tissue>
    </source>
</reference>
<reference evidence="1" key="2">
    <citation type="journal article" date="2015" name="Data Brief">
        <title>Shoot transcriptome of the giant reed, Arundo donax.</title>
        <authorList>
            <person name="Barrero R.A."/>
            <person name="Guerrero F.D."/>
            <person name="Moolhuijzen P."/>
            <person name="Goolsby J.A."/>
            <person name="Tidwell J."/>
            <person name="Bellgard S.E."/>
            <person name="Bellgard M.I."/>
        </authorList>
    </citation>
    <scope>NUCLEOTIDE SEQUENCE</scope>
    <source>
        <tissue evidence="1">Shoot tissue taken approximately 20 cm above the soil surface</tissue>
    </source>
</reference>
<sequence>MLLCSRFQLGFGRLGGSRSNRARSGWQFTRFYPSCSTIK</sequence>
<protein>
    <submittedName>
        <fullName evidence="1">Uncharacterized protein</fullName>
    </submittedName>
</protein>
<evidence type="ECO:0000313" key="1">
    <source>
        <dbReference type="EMBL" id="JAE25143.1"/>
    </source>
</evidence>
<organism evidence="1">
    <name type="scientific">Arundo donax</name>
    <name type="common">Giant reed</name>
    <name type="synonym">Donax arundinaceus</name>
    <dbReference type="NCBI Taxonomy" id="35708"/>
    <lineage>
        <taxon>Eukaryota</taxon>
        <taxon>Viridiplantae</taxon>
        <taxon>Streptophyta</taxon>
        <taxon>Embryophyta</taxon>
        <taxon>Tracheophyta</taxon>
        <taxon>Spermatophyta</taxon>
        <taxon>Magnoliopsida</taxon>
        <taxon>Liliopsida</taxon>
        <taxon>Poales</taxon>
        <taxon>Poaceae</taxon>
        <taxon>PACMAD clade</taxon>
        <taxon>Arundinoideae</taxon>
        <taxon>Arundineae</taxon>
        <taxon>Arundo</taxon>
    </lineage>
</organism>
<name>A0A0A9GX33_ARUDO</name>